<dbReference type="Pfam" id="PF23359">
    <property type="entry name" value="Lsr2_DNA-bd"/>
    <property type="match status" value="1"/>
</dbReference>
<evidence type="ECO:0000259" key="4">
    <source>
        <dbReference type="Pfam" id="PF23359"/>
    </source>
</evidence>
<organism evidence="5 6">
    <name type="scientific">Curtobacterium caseinilyticum</name>
    <dbReference type="NCBI Taxonomy" id="3055137"/>
    <lineage>
        <taxon>Bacteria</taxon>
        <taxon>Bacillati</taxon>
        <taxon>Actinomycetota</taxon>
        <taxon>Actinomycetes</taxon>
        <taxon>Micrococcales</taxon>
        <taxon>Microbacteriaceae</taxon>
        <taxon>Curtobacterium</taxon>
    </lineage>
</organism>
<feature type="compositionally biased region" description="Basic and acidic residues" evidence="2">
    <location>
        <begin position="82"/>
        <end position="98"/>
    </location>
</feature>
<evidence type="ECO:0000259" key="3">
    <source>
        <dbReference type="Pfam" id="PF11774"/>
    </source>
</evidence>
<keyword evidence="6" id="KW-1185">Reference proteome</keyword>
<name>A0ABT7TLN7_9MICO</name>
<proteinExistence type="predicted"/>
<dbReference type="EMBL" id="JAUCMN010000001">
    <property type="protein sequence ID" value="MDM7890498.1"/>
    <property type="molecule type" value="Genomic_DNA"/>
</dbReference>
<evidence type="ECO:0000313" key="5">
    <source>
        <dbReference type="EMBL" id="MDM7890498.1"/>
    </source>
</evidence>
<feature type="region of interest" description="Disordered" evidence="2">
    <location>
        <begin position="61"/>
        <end position="119"/>
    </location>
</feature>
<dbReference type="InterPro" id="IPR055370">
    <property type="entry name" value="Lsr2_DNA-bd"/>
</dbReference>
<feature type="domain" description="Lsr2 dimerization" evidence="3">
    <location>
        <begin position="1"/>
        <end position="61"/>
    </location>
</feature>
<keyword evidence="1" id="KW-0238">DNA-binding</keyword>
<dbReference type="InterPro" id="IPR024412">
    <property type="entry name" value="Lsr2_dim_dom"/>
</dbReference>
<evidence type="ECO:0000313" key="6">
    <source>
        <dbReference type="Proteomes" id="UP001236404"/>
    </source>
</evidence>
<dbReference type="Gene3D" id="3.30.60.230">
    <property type="entry name" value="Lsr2, dimerization domain"/>
    <property type="match status" value="1"/>
</dbReference>
<accession>A0ABT7TLN7</accession>
<gene>
    <name evidence="5" type="ORF">QUG93_02245</name>
</gene>
<comment type="caution">
    <text evidence="5">The sequence shown here is derived from an EMBL/GenBank/DDBJ whole genome shotgun (WGS) entry which is preliminary data.</text>
</comment>
<feature type="domain" description="Lsr2 DNA-binding" evidence="4">
    <location>
        <begin position="84"/>
        <end position="118"/>
    </location>
</feature>
<dbReference type="Proteomes" id="UP001236404">
    <property type="component" value="Unassembled WGS sequence"/>
</dbReference>
<dbReference type="Pfam" id="PF11774">
    <property type="entry name" value="Lsr2"/>
    <property type="match status" value="1"/>
</dbReference>
<dbReference type="Gene3D" id="4.10.320.10">
    <property type="entry name" value="E3-binding domain"/>
    <property type="match status" value="1"/>
</dbReference>
<reference evidence="5 6" key="1">
    <citation type="submission" date="2023-06" db="EMBL/GenBank/DDBJ databases">
        <authorList>
            <person name="Feng G."/>
            <person name="Li J."/>
            <person name="Zhu H."/>
        </authorList>
    </citation>
    <scope>NUCLEOTIDE SEQUENCE [LARGE SCALE GENOMIC DNA]</scope>
    <source>
        <strain evidence="5 6">RHCKG28</strain>
    </source>
</reference>
<dbReference type="InterPro" id="IPR036625">
    <property type="entry name" value="E3-bd_dom_sf"/>
</dbReference>
<evidence type="ECO:0000256" key="2">
    <source>
        <dbReference type="SAM" id="MobiDB-lite"/>
    </source>
</evidence>
<protein>
    <submittedName>
        <fullName evidence="5">Lsr2 family protein</fullName>
    </submittedName>
</protein>
<sequence length="119" mass="12828">MAQKVTVQLVDDLDDSPIAAGEGRTVEFAFDGSNYEIDLSDDNVDKFREAISDYVAAARKVSGRRSGGSSNGGAQKSAPKRGNSEELAKIREWAKENGYEVSSRGRISTQVQEAYAAAH</sequence>
<evidence type="ECO:0000256" key="1">
    <source>
        <dbReference type="ARBA" id="ARBA00023125"/>
    </source>
</evidence>
<dbReference type="InterPro" id="IPR042261">
    <property type="entry name" value="Lsr2-like_dimerization"/>
</dbReference>
<dbReference type="RefSeq" id="WP_289471979.1">
    <property type="nucleotide sequence ID" value="NZ_JAUCMN010000001.1"/>
</dbReference>